<keyword evidence="3 5" id="KW-0413">Isomerase</keyword>
<organism evidence="7 8">
    <name type="scientific">Breznakia pachnodae</name>
    <dbReference type="NCBI Taxonomy" id="265178"/>
    <lineage>
        <taxon>Bacteria</taxon>
        <taxon>Bacillati</taxon>
        <taxon>Bacillota</taxon>
        <taxon>Erysipelotrichia</taxon>
        <taxon>Erysipelotrichales</taxon>
        <taxon>Erysipelotrichaceae</taxon>
        <taxon>Breznakia</taxon>
    </lineage>
</organism>
<evidence type="ECO:0000256" key="2">
    <source>
        <dbReference type="ARBA" id="ARBA00022884"/>
    </source>
</evidence>
<dbReference type="InterPro" id="IPR020103">
    <property type="entry name" value="PsdUridine_synth_cat_dom_sf"/>
</dbReference>
<dbReference type="Gene3D" id="3.30.70.580">
    <property type="entry name" value="Pseudouridine synthase I, catalytic domain, N-terminal subdomain"/>
    <property type="match status" value="1"/>
</dbReference>
<name>A0ABU0E7I8_9FIRM</name>
<dbReference type="GO" id="GO:0160136">
    <property type="term" value="F:16S rRNA pseudouridine(516) synthase activity"/>
    <property type="evidence" value="ECO:0007669"/>
    <property type="project" value="UniProtKB-EC"/>
</dbReference>
<dbReference type="SMART" id="SM00363">
    <property type="entry name" value="S4"/>
    <property type="match status" value="1"/>
</dbReference>
<gene>
    <name evidence="7" type="ORF">J2S15_003623</name>
</gene>
<accession>A0ABU0E7I8</accession>
<dbReference type="EMBL" id="JAUSUR010000008">
    <property type="protein sequence ID" value="MDQ0362862.1"/>
    <property type="molecule type" value="Genomic_DNA"/>
</dbReference>
<reference evidence="7 8" key="1">
    <citation type="submission" date="2023-07" db="EMBL/GenBank/DDBJ databases">
        <title>Genomic Encyclopedia of Type Strains, Phase IV (KMG-IV): sequencing the most valuable type-strain genomes for metagenomic binning, comparative biology and taxonomic classification.</title>
        <authorList>
            <person name="Goeker M."/>
        </authorList>
    </citation>
    <scope>NUCLEOTIDE SEQUENCE [LARGE SCALE GENOMIC DNA]</scope>
    <source>
        <strain evidence="7 8">DSM 16784</strain>
    </source>
</reference>
<dbReference type="PANTHER" id="PTHR47683:SF4">
    <property type="entry name" value="PSEUDOURIDINE SYNTHASE"/>
    <property type="match status" value="1"/>
</dbReference>
<evidence type="ECO:0000256" key="1">
    <source>
        <dbReference type="ARBA" id="ARBA00008348"/>
    </source>
</evidence>
<dbReference type="InterPro" id="IPR036986">
    <property type="entry name" value="S4_RNA-bd_sf"/>
</dbReference>
<feature type="domain" description="RNA-binding S4" evidence="6">
    <location>
        <begin position="2"/>
        <end position="60"/>
    </location>
</feature>
<sequence>MMRLDKYLAHAKLGTRKEVKKLIRQGFITVNGEVCRNDDTKIDEINDKIVYDEMPVFYQEFYYLMLNKPEGYISSTVDELDPSVLHLIEEDFALDLFPVGRLDVDTVGLLILTNDGKFSHNLLSPKHHVEKEYYVELEKPLSDDDIIKLETGVLIDEEYTKPAKIIKKEDTIVHMILTEGKFHQVKRMFHAVGNEVLYLKRIRVGTLLLDSSLEEGDYRFLSDEEIMQLKGEK</sequence>
<evidence type="ECO:0000259" key="6">
    <source>
        <dbReference type="SMART" id="SM00363"/>
    </source>
</evidence>
<dbReference type="PANTHER" id="PTHR47683">
    <property type="entry name" value="PSEUDOURIDINE SYNTHASE FAMILY PROTEIN-RELATED"/>
    <property type="match status" value="1"/>
</dbReference>
<dbReference type="InterPro" id="IPR042092">
    <property type="entry name" value="PsdUridine_s_RsuA/RluB/E/F_cat"/>
</dbReference>
<dbReference type="NCBIfam" id="TIGR00093">
    <property type="entry name" value="pseudouridine synthase"/>
    <property type="match status" value="1"/>
</dbReference>
<dbReference type="CDD" id="cd02553">
    <property type="entry name" value="PseudoU_synth_RsuA"/>
    <property type="match status" value="1"/>
</dbReference>
<dbReference type="Pfam" id="PF01479">
    <property type="entry name" value="S4"/>
    <property type="match status" value="1"/>
</dbReference>
<proteinExistence type="inferred from homology"/>
<dbReference type="EC" id="5.4.99.-" evidence="5"/>
<dbReference type="InterPro" id="IPR020094">
    <property type="entry name" value="TruA/RsuA/RluB/E/F_N"/>
</dbReference>
<dbReference type="InterPro" id="IPR018496">
    <property type="entry name" value="PsdUridine_synth_RsuA/RluB_CS"/>
</dbReference>
<dbReference type="InterPro" id="IPR002942">
    <property type="entry name" value="S4_RNA-bd"/>
</dbReference>
<dbReference type="CDD" id="cd00165">
    <property type="entry name" value="S4"/>
    <property type="match status" value="1"/>
</dbReference>
<dbReference type="Proteomes" id="UP001230220">
    <property type="component" value="Unassembled WGS sequence"/>
</dbReference>
<dbReference type="PROSITE" id="PS01149">
    <property type="entry name" value="PSI_RSU"/>
    <property type="match status" value="1"/>
</dbReference>
<dbReference type="InterPro" id="IPR000748">
    <property type="entry name" value="PsdUridine_synth_RsuA/RluB/E/F"/>
</dbReference>
<dbReference type="Gene3D" id="3.10.290.10">
    <property type="entry name" value="RNA-binding S4 domain"/>
    <property type="match status" value="1"/>
</dbReference>
<dbReference type="Gene3D" id="3.30.70.1560">
    <property type="entry name" value="Alpha-L RNA-binding motif"/>
    <property type="match status" value="1"/>
</dbReference>
<dbReference type="SUPFAM" id="SSF55174">
    <property type="entry name" value="Alpha-L RNA-binding motif"/>
    <property type="match status" value="1"/>
</dbReference>
<dbReference type="RefSeq" id="WP_307411009.1">
    <property type="nucleotide sequence ID" value="NZ_JAUSUR010000008.1"/>
</dbReference>
<evidence type="ECO:0000313" key="7">
    <source>
        <dbReference type="EMBL" id="MDQ0362862.1"/>
    </source>
</evidence>
<dbReference type="PROSITE" id="PS50889">
    <property type="entry name" value="S4"/>
    <property type="match status" value="1"/>
</dbReference>
<keyword evidence="8" id="KW-1185">Reference proteome</keyword>
<evidence type="ECO:0000256" key="3">
    <source>
        <dbReference type="ARBA" id="ARBA00023235"/>
    </source>
</evidence>
<protein>
    <recommendedName>
        <fullName evidence="5">Pseudouridine synthase</fullName>
        <ecNumber evidence="5">5.4.99.-</ecNumber>
    </recommendedName>
</protein>
<evidence type="ECO:0000256" key="5">
    <source>
        <dbReference type="RuleBase" id="RU003887"/>
    </source>
</evidence>
<keyword evidence="2 4" id="KW-0694">RNA-binding</keyword>
<evidence type="ECO:0000313" key="8">
    <source>
        <dbReference type="Proteomes" id="UP001230220"/>
    </source>
</evidence>
<dbReference type="Pfam" id="PF00849">
    <property type="entry name" value="PseudoU_synth_2"/>
    <property type="match status" value="1"/>
</dbReference>
<comment type="similarity">
    <text evidence="1 5">Belongs to the pseudouridine synthase RsuA family.</text>
</comment>
<dbReference type="InterPro" id="IPR006145">
    <property type="entry name" value="PsdUridine_synth_RsuA/RluA"/>
</dbReference>
<evidence type="ECO:0000256" key="4">
    <source>
        <dbReference type="PROSITE-ProRule" id="PRU00182"/>
    </source>
</evidence>
<dbReference type="SUPFAM" id="SSF55120">
    <property type="entry name" value="Pseudouridine synthase"/>
    <property type="match status" value="1"/>
</dbReference>
<dbReference type="InterPro" id="IPR050343">
    <property type="entry name" value="RsuA_PseudoU_synthase"/>
</dbReference>
<comment type="caution">
    <text evidence="7">The sequence shown here is derived from an EMBL/GenBank/DDBJ whole genome shotgun (WGS) entry which is preliminary data.</text>
</comment>